<comment type="caution">
    <text evidence="2">The sequence shown here is derived from an EMBL/GenBank/DDBJ whole genome shotgun (WGS) entry which is preliminary data.</text>
</comment>
<gene>
    <name evidence="2" type="ORF">PCOR1329_LOCUS16335</name>
</gene>
<sequence length="701" mass="73677">MLYTAMRRRFVDWVSPELFGKWVKKDIVRSVARKGYLVVPAANMTAARRQRVLDVDADAILGPSKIASIDPGIDLSQNFIVDHVVDRNMLGVGAYFTVVTTGSEHSYKHSMRSHPSSGVHALPDAPRARALPAPAVEDEAPQEPAPQARAAEAAGASAATGAAPCSRAVARHPSNVSDGGPCEDVVARDLAQTPKACFEAGRYCTKDAHLSNFAINKGKSTEFNERAFFEALTPWLRKCPKYVAKALLSSEALEHLGHFAGAFKQLSDALPSAVGNLGKALAVLAASRVDSDESMKLDFMDLGERQFFKDSRLYKAFDKRRAAAKISNLRAASTRSDAGRKAAAEALLPAAATDEGKEDVTFAKALFSGMVAKEKAKYLFSLCSLERLRSWKADHPLLLLEPWLRPGTTWAEVLGEAFEKAADAFIGQDCPVEPAANRVLRELLKERRKLLAAAPEDDFVKKVGKACFLEGAGGKLGAPGCAVAKVDQGDMRLPARMNVAKVIGKAMGKTAKRTSASKPESTAAAVWQAHAEPQQAAKKGDGKTAGAGAAATAEAAPPAGAASAAAVAAGGRAPAADPGGGEAAAGAQDAGAASAVLKKKEHRSKRAVIETAPTQHYWIKFEEGDVGVKGSSIKTLQNNAEPIMEGGAPALAAPAGQSALKVTLASDKKRTSTADETSAGGRAAKRARSEQEADGLFGLSE</sequence>
<organism evidence="2 3">
    <name type="scientific">Prorocentrum cordatum</name>
    <dbReference type="NCBI Taxonomy" id="2364126"/>
    <lineage>
        <taxon>Eukaryota</taxon>
        <taxon>Sar</taxon>
        <taxon>Alveolata</taxon>
        <taxon>Dinophyceae</taxon>
        <taxon>Prorocentrales</taxon>
        <taxon>Prorocentraceae</taxon>
        <taxon>Prorocentrum</taxon>
    </lineage>
</organism>
<feature type="region of interest" description="Disordered" evidence="1">
    <location>
        <begin position="134"/>
        <end position="155"/>
    </location>
</feature>
<dbReference type="Proteomes" id="UP001189429">
    <property type="component" value="Unassembled WGS sequence"/>
</dbReference>
<feature type="compositionally biased region" description="Low complexity" evidence="1">
    <location>
        <begin position="544"/>
        <end position="556"/>
    </location>
</feature>
<feature type="compositionally biased region" description="Low complexity" evidence="1">
    <location>
        <begin position="145"/>
        <end position="155"/>
    </location>
</feature>
<dbReference type="EMBL" id="CAUYUJ010005002">
    <property type="protein sequence ID" value="CAK0811874.1"/>
    <property type="molecule type" value="Genomic_DNA"/>
</dbReference>
<name>A0ABN9R133_9DINO</name>
<proteinExistence type="predicted"/>
<reference evidence="2" key="1">
    <citation type="submission" date="2023-10" db="EMBL/GenBank/DDBJ databases">
        <authorList>
            <person name="Chen Y."/>
            <person name="Shah S."/>
            <person name="Dougan E. K."/>
            <person name="Thang M."/>
            <person name="Chan C."/>
        </authorList>
    </citation>
    <scope>NUCLEOTIDE SEQUENCE [LARGE SCALE GENOMIC DNA]</scope>
</reference>
<evidence type="ECO:0000313" key="2">
    <source>
        <dbReference type="EMBL" id="CAK0811874.1"/>
    </source>
</evidence>
<protein>
    <submittedName>
        <fullName evidence="2">Uncharacterized protein</fullName>
    </submittedName>
</protein>
<accession>A0ABN9R133</accession>
<evidence type="ECO:0000313" key="3">
    <source>
        <dbReference type="Proteomes" id="UP001189429"/>
    </source>
</evidence>
<evidence type="ECO:0000256" key="1">
    <source>
        <dbReference type="SAM" id="MobiDB-lite"/>
    </source>
</evidence>
<feature type="region of interest" description="Disordered" evidence="1">
    <location>
        <begin position="508"/>
        <end position="556"/>
    </location>
</feature>
<feature type="region of interest" description="Disordered" evidence="1">
    <location>
        <begin position="664"/>
        <end position="701"/>
    </location>
</feature>
<keyword evidence="3" id="KW-1185">Reference proteome</keyword>